<feature type="region of interest" description="Disordered" evidence="1">
    <location>
        <begin position="1"/>
        <end position="32"/>
    </location>
</feature>
<accession>A0A839UYV0</accession>
<sequence length="32" mass="3574">MGKPIPFFSWTEVQEAEPPAGVQGQRPCDRSQ</sequence>
<dbReference type="AlphaFoldDB" id="A0A839UYV0"/>
<evidence type="ECO:0000313" key="3">
    <source>
        <dbReference type="Proteomes" id="UP000557688"/>
    </source>
</evidence>
<dbReference type="Proteomes" id="UP000557688">
    <property type="component" value="Unassembled WGS sequence"/>
</dbReference>
<reference evidence="2 3" key="1">
    <citation type="submission" date="2020-08" db="EMBL/GenBank/DDBJ databases">
        <title>Genomic Encyclopedia of Type Strains, Phase III (KMG-III): the genomes of soil and plant-associated and newly described type strains.</title>
        <authorList>
            <person name="Whitman W."/>
        </authorList>
    </citation>
    <scope>NUCLEOTIDE SEQUENCE [LARGE SCALE GENOMIC DNA]</scope>
    <source>
        <strain evidence="2 3">CECT 8088</strain>
    </source>
</reference>
<evidence type="ECO:0000256" key="1">
    <source>
        <dbReference type="SAM" id="MobiDB-lite"/>
    </source>
</evidence>
<protein>
    <submittedName>
        <fullName evidence="2">Uncharacterized protein</fullName>
    </submittedName>
</protein>
<name>A0A839UYV0_9PROT</name>
<comment type="caution">
    <text evidence="2">The sequence shown here is derived from an EMBL/GenBank/DDBJ whole genome shotgun (WGS) entry which is preliminary data.</text>
</comment>
<proteinExistence type="predicted"/>
<dbReference type="EMBL" id="JACHXV010000005">
    <property type="protein sequence ID" value="MBB3173805.1"/>
    <property type="molecule type" value="Genomic_DNA"/>
</dbReference>
<evidence type="ECO:0000313" key="2">
    <source>
        <dbReference type="EMBL" id="MBB3173805.1"/>
    </source>
</evidence>
<keyword evidence="3" id="KW-1185">Reference proteome</keyword>
<gene>
    <name evidence="2" type="ORF">FHR90_001637</name>
</gene>
<organism evidence="2 3">
    <name type="scientific">Endobacter medicaginis</name>
    <dbReference type="NCBI Taxonomy" id="1181271"/>
    <lineage>
        <taxon>Bacteria</taxon>
        <taxon>Pseudomonadati</taxon>
        <taxon>Pseudomonadota</taxon>
        <taxon>Alphaproteobacteria</taxon>
        <taxon>Acetobacterales</taxon>
        <taxon>Acetobacteraceae</taxon>
        <taxon>Endobacter</taxon>
    </lineage>
</organism>